<dbReference type="Pfam" id="PF01066">
    <property type="entry name" value="CDP-OH_P_transf"/>
    <property type="match status" value="1"/>
</dbReference>
<dbReference type="AlphaFoldDB" id="A0AAW8B531"/>
<dbReference type="EC" id="2.7.8.8" evidence="4"/>
<evidence type="ECO:0000313" key="18">
    <source>
        <dbReference type="EMBL" id="MDP1521080.1"/>
    </source>
</evidence>
<proteinExistence type="inferred from homology"/>
<comment type="catalytic activity">
    <reaction evidence="1">
        <text>a CDP-1,2-diacyl-sn-glycerol + L-serine = a 1,2-diacyl-sn-glycero-3-phospho-L-serine + CMP + H(+)</text>
        <dbReference type="Rhea" id="RHEA:16913"/>
        <dbReference type="ChEBI" id="CHEBI:15378"/>
        <dbReference type="ChEBI" id="CHEBI:33384"/>
        <dbReference type="ChEBI" id="CHEBI:57262"/>
        <dbReference type="ChEBI" id="CHEBI:58332"/>
        <dbReference type="ChEBI" id="CHEBI:60377"/>
        <dbReference type="EC" id="2.7.8.8"/>
    </reaction>
</comment>
<keyword evidence="8 17" id="KW-0812">Transmembrane</keyword>
<comment type="subcellular location">
    <subcellularLocation>
        <location evidence="2">Endomembrane system</location>
        <topology evidence="2">Multi-pass membrane protein</topology>
    </subcellularLocation>
</comment>
<feature type="transmembrane region" description="Helical" evidence="17">
    <location>
        <begin position="179"/>
        <end position="202"/>
    </location>
</feature>
<evidence type="ECO:0000256" key="1">
    <source>
        <dbReference type="ARBA" id="ARBA00000287"/>
    </source>
</evidence>
<accession>A0AAW8B531</accession>
<reference evidence="18" key="1">
    <citation type="journal article" date="2010" name="Int. J. Syst. Evol. Microbiol.">
        <title>Porticoccus litoralis gen. nov., sp. nov., a gammaproteobacterium isolated from the Yellow Sea.</title>
        <authorList>
            <person name="Oh H.M."/>
            <person name="Kim H."/>
            <person name="Kim K.M."/>
            <person name="Min G.S."/>
            <person name="Cho J.C."/>
        </authorList>
    </citation>
    <scope>NUCLEOTIDE SEQUENCE</scope>
    <source>
        <strain evidence="18">DSM 25064</strain>
    </source>
</reference>
<evidence type="ECO:0000256" key="7">
    <source>
        <dbReference type="ARBA" id="ARBA00022679"/>
    </source>
</evidence>
<dbReference type="PANTHER" id="PTHR14269">
    <property type="entry name" value="CDP-DIACYLGLYCEROL--GLYCEROL-3-PHOSPHATE 3-PHOSPHATIDYLTRANSFERASE-RELATED"/>
    <property type="match status" value="1"/>
</dbReference>
<evidence type="ECO:0000256" key="9">
    <source>
        <dbReference type="ARBA" id="ARBA00022989"/>
    </source>
</evidence>
<evidence type="ECO:0000256" key="8">
    <source>
        <dbReference type="ARBA" id="ARBA00022692"/>
    </source>
</evidence>
<dbReference type="EMBL" id="JAUUUU010000004">
    <property type="protein sequence ID" value="MDP1521080.1"/>
    <property type="molecule type" value="Genomic_DNA"/>
</dbReference>
<dbReference type="InterPro" id="IPR048254">
    <property type="entry name" value="CDP_ALCOHOL_P_TRANSF_CS"/>
</dbReference>
<dbReference type="GO" id="GO:0016020">
    <property type="term" value="C:membrane"/>
    <property type="evidence" value="ECO:0007669"/>
    <property type="project" value="InterPro"/>
</dbReference>
<evidence type="ECO:0000256" key="17">
    <source>
        <dbReference type="SAM" id="Phobius"/>
    </source>
</evidence>
<reference evidence="18" key="2">
    <citation type="submission" date="2023-08" db="EMBL/GenBank/DDBJ databases">
        <authorList>
            <person name="Luo J."/>
        </authorList>
    </citation>
    <scope>NUCLEOTIDE SEQUENCE</scope>
    <source>
        <strain evidence="18">DSM 25064</strain>
    </source>
</reference>
<evidence type="ECO:0000256" key="15">
    <source>
        <dbReference type="RuleBase" id="RU003750"/>
    </source>
</evidence>
<evidence type="ECO:0000313" key="19">
    <source>
        <dbReference type="Proteomes" id="UP001178354"/>
    </source>
</evidence>
<evidence type="ECO:0000256" key="10">
    <source>
        <dbReference type="ARBA" id="ARBA00023098"/>
    </source>
</evidence>
<evidence type="ECO:0000256" key="12">
    <source>
        <dbReference type="ARBA" id="ARBA00023209"/>
    </source>
</evidence>
<evidence type="ECO:0000256" key="6">
    <source>
        <dbReference type="ARBA" id="ARBA00022516"/>
    </source>
</evidence>
<dbReference type="GO" id="GO:0012505">
    <property type="term" value="C:endomembrane system"/>
    <property type="evidence" value="ECO:0007669"/>
    <property type="project" value="UniProtKB-SubCell"/>
</dbReference>
<comment type="caution">
    <text evidence="18">The sequence shown here is derived from an EMBL/GenBank/DDBJ whole genome shotgun (WGS) entry which is preliminary data.</text>
</comment>
<keyword evidence="10" id="KW-0443">Lipid metabolism</keyword>
<evidence type="ECO:0000256" key="11">
    <source>
        <dbReference type="ARBA" id="ARBA00023136"/>
    </source>
</evidence>
<dbReference type="InterPro" id="IPR043130">
    <property type="entry name" value="CDP-OH_PTrfase_TM_dom"/>
</dbReference>
<evidence type="ECO:0000256" key="4">
    <source>
        <dbReference type="ARBA" id="ARBA00013174"/>
    </source>
</evidence>
<keyword evidence="12" id="KW-0594">Phospholipid biosynthesis</keyword>
<comment type="similarity">
    <text evidence="3 15">Belongs to the CDP-alcohol phosphatidyltransferase class-I family.</text>
</comment>
<keyword evidence="13" id="KW-1208">Phospholipid metabolism</keyword>
<feature type="transmembrane region" description="Helical" evidence="17">
    <location>
        <begin position="214"/>
        <end position="231"/>
    </location>
</feature>
<organism evidence="18 19">
    <name type="scientific">Porticoccus litoralis</name>
    <dbReference type="NCBI Taxonomy" id="434086"/>
    <lineage>
        <taxon>Bacteria</taxon>
        <taxon>Pseudomonadati</taxon>
        <taxon>Pseudomonadota</taxon>
        <taxon>Gammaproteobacteria</taxon>
        <taxon>Cellvibrionales</taxon>
        <taxon>Porticoccaceae</taxon>
        <taxon>Porticoccus</taxon>
    </lineage>
</organism>
<dbReference type="RefSeq" id="WP_305170721.1">
    <property type="nucleotide sequence ID" value="NZ_JAUUUU010000004.1"/>
</dbReference>
<dbReference type="InterPro" id="IPR004533">
    <property type="entry name" value="CDP-diaglyc--ser_O-PTrfase"/>
</dbReference>
<sequence length="265" mass="28211">MTDQDNQSPHKGGGKSTAGVASQTAERTRHKGIYLLPNLFTTGALFAGFYAILAGMDGKFEAAAIAIFVAMIFDGLDGRVARLTNTSSEFGVQYDSLSDMVSFGIAPAVVAFSWILNELGRIGWAAAFIYASCAALRLARFNTQVDSVDSRYFVGIASPTAAALVAGLVWSGYDAEPSSHLAGLAALITSLSGLLMVSNLPYYSFKGLDLKGRVPFVVLLGIAMAIVIITIDPARILFFMALTYALSSPAVWLWKKIKSRGQTST</sequence>
<feature type="transmembrane region" description="Helical" evidence="17">
    <location>
        <begin position="237"/>
        <end position="254"/>
    </location>
</feature>
<evidence type="ECO:0000256" key="5">
    <source>
        <dbReference type="ARBA" id="ARBA00017171"/>
    </source>
</evidence>
<dbReference type="Proteomes" id="UP001178354">
    <property type="component" value="Unassembled WGS sequence"/>
</dbReference>
<evidence type="ECO:0000256" key="14">
    <source>
        <dbReference type="ARBA" id="ARBA00032361"/>
    </source>
</evidence>
<name>A0AAW8B531_9GAMM</name>
<evidence type="ECO:0000256" key="2">
    <source>
        <dbReference type="ARBA" id="ARBA00004127"/>
    </source>
</evidence>
<keyword evidence="11 17" id="KW-0472">Membrane</keyword>
<dbReference type="GO" id="GO:0008654">
    <property type="term" value="P:phospholipid biosynthetic process"/>
    <property type="evidence" value="ECO:0007669"/>
    <property type="project" value="UniProtKB-KW"/>
</dbReference>
<dbReference type="PROSITE" id="PS00379">
    <property type="entry name" value="CDP_ALCOHOL_P_TRANSF"/>
    <property type="match status" value="1"/>
</dbReference>
<dbReference type="NCBIfam" id="TIGR00473">
    <property type="entry name" value="pssA"/>
    <property type="match status" value="1"/>
</dbReference>
<dbReference type="GO" id="GO:0003882">
    <property type="term" value="F:CDP-diacylglycerol-serine O-phosphatidyltransferase activity"/>
    <property type="evidence" value="ECO:0007669"/>
    <property type="project" value="UniProtKB-EC"/>
</dbReference>
<dbReference type="InterPro" id="IPR050324">
    <property type="entry name" value="CDP-alcohol_PTase-I"/>
</dbReference>
<feature type="transmembrane region" description="Helical" evidence="17">
    <location>
        <begin position="122"/>
        <end position="140"/>
    </location>
</feature>
<evidence type="ECO:0000256" key="16">
    <source>
        <dbReference type="SAM" id="MobiDB-lite"/>
    </source>
</evidence>
<evidence type="ECO:0000256" key="3">
    <source>
        <dbReference type="ARBA" id="ARBA00010441"/>
    </source>
</evidence>
<feature type="region of interest" description="Disordered" evidence="16">
    <location>
        <begin position="1"/>
        <end position="22"/>
    </location>
</feature>
<keyword evidence="7 15" id="KW-0808">Transferase</keyword>
<keyword evidence="6" id="KW-0444">Lipid biosynthesis</keyword>
<evidence type="ECO:0000256" key="13">
    <source>
        <dbReference type="ARBA" id="ARBA00023264"/>
    </source>
</evidence>
<keyword evidence="19" id="KW-1185">Reference proteome</keyword>
<protein>
    <recommendedName>
        <fullName evidence="5">CDP-diacylglycerol--serine O-phosphatidyltransferase</fullName>
        <ecNumber evidence="4">2.7.8.8</ecNumber>
    </recommendedName>
    <alternativeName>
        <fullName evidence="14">Phosphatidylserine synthase</fullName>
    </alternativeName>
</protein>
<gene>
    <name evidence="18" type="primary">pssA</name>
    <name evidence="18" type="ORF">Q8A57_08880</name>
</gene>
<keyword evidence="9 17" id="KW-1133">Transmembrane helix</keyword>
<dbReference type="Gene3D" id="1.20.120.1760">
    <property type="match status" value="1"/>
</dbReference>
<feature type="transmembrane region" description="Helical" evidence="17">
    <location>
        <begin position="152"/>
        <end position="173"/>
    </location>
</feature>
<dbReference type="InterPro" id="IPR000462">
    <property type="entry name" value="CDP-OH_P_trans"/>
</dbReference>
<dbReference type="PANTHER" id="PTHR14269:SF61">
    <property type="entry name" value="CDP-DIACYLGLYCEROL--SERINE O-PHOSPHATIDYLTRANSFERASE"/>
    <property type="match status" value="1"/>
</dbReference>
<feature type="transmembrane region" description="Helical" evidence="17">
    <location>
        <begin position="33"/>
        <end position="53"/>
    </location>
</feature>